<evidence type="ECO:0000259" key="12">
    <source>
        <dbReference type="PROSITE" id="PS50939"/>
    </source>
</evidence>
<dbReference type="EMBL" id="KI397486">
    <property type="protein sequence ID" value="ERM95439.1"/>
    <property type="molecule type" value="Genomic_DNA"/>
</dbReference>
<evidence type="ECO:0000256" key="11">
    <source>
        <dbReference type="SAM" id="Phobius"/>
    </source>
</evidence>
<dbReference type="GO" id="GO:0016491">
    <property type="term" value="F:oxidoreductase activity"/>
    <property type="evidence" value="ECO:0000318"/>
    <property type="project" value="GO_Central"/>
</dbReference>
<dbReference type="AlphaFoldDB" id="W1NJM5"/>
<dbReference type="PANTHER" id="PTHR10106:SF15">
    <property type="entry name" value="TRANSMEMBRANE ASCORBATE FERRIREDUCTASE 3-RELATED"/>
    <property type="match status" value="1"/>
</dbReference>
<dbReference type="CDD" id="cd08766">
    <property type="entry name" value="Cyt_b561_ACYB-1_like"/>
    <property type="match status" value="1"/>
</dbReference>
<evidence type="ECO:0000256" key="3">
    <source>
        <dbReference type="ARBA" id="ARBA00022448"/>
    </source>
</evidence>
<organism evidence="13 14">
    <name type="scientific">Amborella trichopoda</name>
    <dbReference type="NCBI Taxonomy" id="13333"/>
    <lineage>
        <taxon>Eukaryota</taxon>
        <taxon>Viridiplantae</taxon>
        <taxon>Streptophyta</taxon>
        <taxon>Embryophyta</taxon>
        <taxon>Tracheophyta</taxon>
        <taxon>Spermatophyta</taxon>
        <taxon>Magnoliopsida</taxon>
        <taxon>Amborellales</taxon>
        <taxon>Amborellaceae</taxon>
        <taxon>Amborella</taxon>
    </lineage>
</organism>
<protein>
    <recommendedName>
        <fullName evidence="12">Cytochrome b561 domain-containing protein</fullName>
    </recommendedName>
</protein>
<dbReference type="KEGG" id="atr:18423358"/>
<evidence type="ECO:0000256" key="5">
    <source>
        <dbReference type="ARBA" id="ARBA00022692"/>
    </source>
</evidence>
<feature type="transmembrane region" description="Helical" evidence="11">
    <location>
        <begin position="90"/>
        <end position="108"/>
    </location>
</feature>
<dbReference type="Gene3D" id="1.20.120.1770">
    <property type="match status" value="1"/>
</dbReference>
<dbReference type="eggNOG" id="KOG1619">
    <property type="taxonomic scope" value="Eukaryota"/>
</dbReference>
<evidence type="ECO:0000256" key="4">
    <source>
        <dbReference type="ARBA" id="ARBA00022617"/>
    </source>
</evidence>
<evidence type="ECO:0000256" key="7">
    <source>
        <dbReference type="ARBA" id="ARBA00022982"/>
    </source>
</evidence>
<dbReference type="OrthoDB" id="907479at2759"/>
<keyword evidence="4" id="KW-0349">Heme</keyword>
<feature type="transmembrane region" description="Helical" evidence="11">
    <location>
        <begin position="128"/>
        <end position="147"/>
    </location>
</feature>
<dbReference type="SMART" id="SM00665">
    <property type="entry name" value="B561"/>
    <property type="match status" value="1"/>
</dbReference>
<comment type="cofactor">
    <cofactor evidence="1">
        <name>heme b</name>
        <dbReference type="ChEBI" id="CHEBI:60344"/>
    </cofactor>
</comment>
<evidence type="ECO:0000313" key="13">
    <source>
        <dbReference type="EMBL" id="ERM95439.1"/>
    </source>
</evidence>
<keyword evidence="6" id="KW-0479">Metal-binding</keyword>
<dbReference type="GO" id="GO:0046872">
    <property type="term" value="F:metal ion binding"/>
    <property type="evidence" value="ECO:0007669"/>
    <property type="project" value="UniProtKB-KW"/>
</dbReference>
<dbReference type="OMA" id="PTSRKNH"/>
<gene>
    <name evidence="13" type="ORF">AMTR_s00008p00250900</name>
</gene>
<evidence type="ECO:0000256" key="10">
    <source>
        <dbReference type="ARBA" id="ARBA00023136"/>
    </source>
</evidence>
<reference evidence="14" key="1">
    <citation type="journal article" date="2013" name="Science">
        <title>The Amborella genome and the evolution of flowering plants.</title>
        <authorList>
            <consortium name="Amborella Genome Project"/>
        </authorList>
    </citation>
    <scope>NUCLEOTIDE SEQUENCE [LARGE SCALE GENOMIC DNA]</scope>
</reference>
<accession>W1NJM5</accession>
<dbReference type="PANTHER" id="PTHR10106">
    <property type="entry name" value="CYTOCHROME B561-RELATED"/>
    <property type="match status" value="1"/>
</dbReference>
<keyword evidence="9" id="KW-0408">Iron</keyword>
<keyword evidence="8 11" id="KW-1133">Transmembrane helix</keyword>
<dbReference type="Pfam" id="PF03188">
    <property type="entry name" value="Cytochrom_B561"/>
    <property type="match status" value="1"/>
</dbReference>
<evidence type="ECO:0000313" key="14">
    <source>
        <dbReference type="Proteomes" id="UP000017836"/>
    </source>
</evidence>
<evidence type="ECO:0000256" key="8">
    <source>
        <dbReference type="ARBA" id="ARBA00022989"/>
    </source>
</evidence>
<keyword evidence="7" id="KW-0249">Electron transport</keyword>
<evidence type="ECO:0000256" key="9">
    <source>
        <dbReference type="ARBA" id="ARBA00023004"/>
    </source>
</evidence>
<dbReference type="GO" id="GO:0016020">
    <property type="term" value="C:membrane"/>
    <property type="evidence" value="ECO:0007669"/>
    <property type="project" value="UniProtKB-SubCell"/>
</dbReference>
<name>W1NJM5_AMBTC</name>
<dbReference type="InterPro" id="IPR006593">
    <property type="entry name" value="Cyt_b561/ferric_Rdtase_TM"/>
</dbReference>
<proteinExistence type="predicted"/>
<feature type="transmembrane region" description="Helical" evidence="11">
    <location>
        <begin position="58"/>
        <end position="78"/>
    </location>
</feature>
<dbReference type="Proteomes" id="UP000017836">
    <property type="component" value="Unassembled WGS sequence"/>
</dbReference>
<dbReference type="STRING" id="13333.W1NJM5"/>
<evidence type="ECO:0000256" key="1">
    <source>
        <dbReference type="ARBA" id="ARBA00001970"/>
    </source>
</evidence>
<feature type="transmembrane region" description="Helical" evidence="11">
    <location>
        <begin position="159"/>
        <end position="182"/>
    </location>
</feature>
<keyword evidence="3" id="KW-0813">Transport</keyword>
<evidence type="ECO:0000256" key="6">
    <source>
        <dbReference type="ARBA" id="ARBA00022723"/>
    </source>
</evidence>
<comment type="subcellular location">
    <subcellularLocation>
        <location evidence="2">Membrane</location>
        <topology evidence="2">Multi-pass membrane protein</topology>
    </subcellularLocation>
</comment>
<keyword evidence="10 11" id="KW-0472">Membrane</keyword>
<dbReference type="Gramene" id="ERM95439">
    <property type="protein sequence ID" value="ERM95439"/>
    <property type="gene ID" value="AMTR_s00008p00250900"/>
</dbReference>
<dbReference type="HOGENOM" id="CLU_069712_0_1_1"/>
<dbReference type="FunFam" id="1.20.120.1770:FF:000001">
    <property type="entry name" value="Cytochrome b reductase 1"/>
    <property type="match status" value="1"/>
</dbReference>
<keyword evidence="14" id="KW-1185">Reference proteome</keyword>
<dbReference type="PROSITE" id="PS50939">
    <property type="entry name" value="CYTOCHROME_B561"/>
    <property type="match status" value="1"/>
</dbReference>
<evidence type="ECO:0000256" key="2">
    <source>
        <dbReference type="ARBA" id="ARBA00004141"/>
    </source>
</evidence>
<keyword evidence="5 11" id="KW-0812">Transmembrane</keyword>
<feature type="domain" description="Cytochrome b561" evidence="12">
    <location>
        <begin position="19"/>
        <end position="223"/>
    </location>
</feature>
<feature type="transmembrane region" description="Helical" evidence="11">
    <location>
        <begin position="202"/>
        <end position="224"/>
    </location>
</feature>
<sequence>MAAKDGSKLGMRARPWTLVALLLGVAASVLMLVWNIHFRGGLAFRSANKQLIFNIHPVLMFIGFIFVSGNAIVAYKMVPGSKKGQKSIHMLLHLVALVLGITGVYAVFKFHRESKIHDMYSLHSWFGMGTICLYGLQFIWGFLFFWFPKVGTSRRSKLVPLHWFIGLILFLMATCTAEMGLLEKLTFLELFGGLKVYGREALLVNFTGIAILLFAIAVTLCVILP</sequence>
<dbReference type="InterPro" id="IPR043205">
    <property type="entry name" value="CYB561/CYBRD1-like"/>
</dbReference>
<feature type="transmembrane region" description="Helical" evidence="11">
    <location>
        <begin position="16"/>
        <end position="38"/>
    </location>
</feature>